<organism evidence="1 2">
    <name type="scientific">Setaria viridis</name>
    <name type="common">Green bristlegrass</name>
    <name type="synonym">Setaria italica subsp. viridis</name>
    <dbReference type="NCBI Taxonomy" id="4556"/>
    <lineage>
        <taxon>Eukaryota</taxon>
        <taxon>Viridiplantae</taxon>
        <taxon>Streptophyta</taxon>
        <taxon>Embryophyta</taxon>
        <taxon>Tracheophyta</taxon>
        <taxon>Spermatophyta</taxon>
        <taxon>Magnoliopsida</taxon>
        <taxon>Liliopsida</taxon>
        <taxon>Poales</taxon>
        <taxon>Poaceae</taxon>
        <taxon>PACMAD clade</taxon>
        <taxon>Panicoideae</taxon>
        <taxon>Panicodae</taxon>
        <taxon>Paniceae</taxon>
        <taxon>Cenchrinae</taxon>
        <taxon>Setaria</taxon>
    </lineage>
</organism>
<dbReference type="EMBL" id="CM016554">
    <property type="protein sequence ID" value="TKW28149.1"/>
    <property type="molecule type" value="Genomic_DNA"/>
</dbReference>
<protein>
    <submittedName>
        <fullName evidence="1">Uncharacterized protein</fullName>
    </submittedName>
</protein>
<name>A0A4U6VKP8_SETVI</name>
<dbReference type="Gramene" id="TKW28149">
    <property type="protein sequence ID" value="TKW28149"/>
    <property type="gene ID" value="SEVIR_3G330400v2"/>
</dbReference>
<accession>A0A4U6VKP8</accession>
<reference evidence="1" key="1">
    <citation type="submission" date="2019-03" db="EMBL/GenBank/DDBJ databases">
        <title>WGS assembly of Setaria viridis.</title>
        <authorList>
            <person name="Huang P."/>
            <person name="Jenkins J."/>
            <person name="Grimwood J."/>
            <person name="Barry K."/>
            <person name="Healey A."/>
            <person name="Mamidi S."/>
            <person name="Sreedasyam A."/>
            <person name="Shu S."/>
            <person name="Feldman M."/>
            <person name="Wu J."/>
            <person name="Yu Y."/>
            <person name="Chen C."/>
            <person name="Johnson J."/>
            <person name="Rokhsar D."/>
            <person name="Baxter I."/>
            <person name="Schmutz J."/>
            <person name="Brutnell T."/>
            <person name="Kellogg E."/>
        </authorList>
    </citation>
    <scope>NUCLEOTIDE SEQUENCE [LARGE SCALE GENOMIC DNA]</scope>
</reference>
<dbReference type="Proteomes" id="UP000298652">
    <property type="component" value="Chromosome 3"/>
</dbReference>
<proteinExistence type="predicted"/>
<gene>
    <name evidence="1" type="ORF">SEVIR_3G330400v2</name>
</gene>
<sequence>MHKWISRAYRPLYDALYNGFMHADEGLKDVLHQVLGNIGWTFTRADPGRVHGGWQADIILSSSTTSVRKFGETFHMPYKVRDSAYIYVLDYVDRFLGIDIIDINHSLYVAMINDHNVDDPMV</sequence>
<dbReference type="AlphaFoldDB" id="A0A4U6VKP8"/>
<keyword evidence="2" id="KW-1185">Reference proteome</keyword>
<evidence type="ECO:0000313" key="1">
    <source>
        <dbReference type="EMBL" id="TKW28149.1"/>
    </source>
</evidence>
<evidence type="ECO:0000313" key="2">
    <source>
        <dbReference type="Proteomes" id="UP000298652"/>
    </source>
</evidence>